<organism evidence="1 2">
    <name type="scientific">Colletotrichum godetiae</name>
    <dbReference type="NCBI Taxonomy" id="1209918"/>
    <lineage>
        <taxon>Eukaryota</taxon>
        <taxon>Fungi</taxon>
        <taxon>Dikarya</taxon>
        <taxon>Ascomycota</taxon>
        <taxon>Pezizomycotina</taxon>
        <taxon>Sordariomycetes</taxon>
        <taxon>Hypocreomycetidae</taxon>
        <taxon>Glomerellales</taxon>
        <taxon>Glomerellaceae</taxon>
        <taxon>Colletotrichum</taxon>
        <taxon>Colletotrichum acutatum species complex</taxon>
    </lineage>
</organism>
<proteinExistence type="predicted"/>
<accession>A0AAJ0ERG3</accession>
<keyword evidence="2" id="KW-1185">Reference proteome</keyword>
<dbReference type="RefSeq" id="XP_060423283.1">
    <property type="nucleotide sequence ID" value="XM_060567234.1"/>
</dbReference>
<comment type="caution">
    <text evidence="1">The sequence shown here is derived from an EMBL/GenBank/DDBJ whole genome shotgun (WGS) entry which is preliminary data.</text>
</comment>
<gene>
    <name evidence="1" type="ORF">BDP55DRAFT_394028</name>
</gene>
<name>A0AAJ0ERG3_9PEZI</name>
<evidence type="ECO:0000313" key="1">
    <source>
        <dbReference type="EMBL" id="KAK1658519.1"/>
    </source>
</evidence>
<sequence length="212" mass="23031">MLRIPQLMDETSTATEDEIFGAKEVSGSVTASVSLEFFREHGLFYQEDAVVGGIVDALDQQGLSSSPDSFKFFSGCILGDDRIQSILRPYLIHPNPQVCRSFGSDPGHIFAFSLGPTHGDRIVVHMWGAGSQVVFYDSSHKKPLKGVLAANGLLEIPLASLRKNGCKPIEVQMEKGGIAILHYRHAFQIKTGFTNAYGLESPTNDDTGTRGS</sequence>
<dbReference type="EMBL" id="JAHMHR010000072">
    <property type="protein sequence ID" value="KAK1658519.1"/>
    <property type="molecule type" value="Genomic_DNA"/>
</dbReference>
<dbReference type="AlphaFoldDB" id="A0AAJ0ERG3"/>
<evidence type="ECO:0000313" key="2">
    <source>
        <dbReference type="Proteomes" id="UP001224890"/>
    </source>
</evidence>
<protein>
    <submittedName>
        <fullName evidence="1">Uncharacterized protein</fullName>
    </submittedName>
</protein>
<dbReference type="GeneID" id="85451760"/>
<reference evidence="1" key="1">
    <citation type="submission" date="2021-06" db="EMBL/GenBank/DDBJ databases">
        <title>Comparative genomics, transcriptomics and evolutionary studies reveal genomic signatures of adaptation to plant cell wall in hemibiotrophic fungi.</title>
        <authorList>
            <consortium name="DOE Joint Genome Institute"/>
            <person name="Baroncelli R."/>
            <person name="Diaz J.F."/>
            <person name="Benocci T."/>
            <person name="Peng M."/>
            <person name="Battaglia E."/>
            <person name="Haridas S."/>
            <person name="Andreopoulos W."/>
            <person name="Labutti K."/>
            <person name="Pangilinan J."/>
            <person name="Floch G.L."/>
            <person name="Makela M.R."/>
            <person name="Henrissat B."/>
            <person name="Grigoriev I.V."/>
            <person name="Crouch J.A."/>
            <person name="De Vries R.P."/>
            <person name="Sukno S.A."/>
            <person name="Thon M.R."/>
        </authorList>
    </citation>
    <scope>NUCLEOTIDE SEQUENCE</scope>
    <source>
        <strain evidence="1">CBS 193.32</strain>
    </source>
</reference>
<dbReference type="Proteomes" id="UP001224890">
    <property type="component" value="Unassembled WGS sequence"/>
</dbReference>